<evidence type="ECO:0000259" key="1">
    <source>
        <dbReference type="Pfam" id="PF21814"/>
    </source>
</evidence>
<dbReference type="AlphaFoldDB" id="A0A2W4WAT1"/>
<comment type="caution">
    <text evidence="2">The sequence shown here is derived from an EMBL/GenBank/DDBJ whole genome shotgun (WGS) entry which is preliminary data.</text>
</comment>
<organism evidence="2 3">
    <name type="scientific">Shackletoniella antarctica</name>
    <dbReference type="NCBI Taxonomy" id="268115"/>
    <lineage>
        <taxon>Bacteria</taxon>
        <taxon>Bacillati</taxon>
        <taxon>Cyanobacteriota</taxon>
        <taxon>Cyanophyceae</taxon>
        <taxon>Oculatellales</taxon>
        <taxon>Oculatellaceae</taxon>
        <taxon>Shackletoniella</taxon>
    </lineage>
</organism>
<protein>
    <recommendedName>
        <fullName evidence="1">DUF6883 domain-containing protein</fullName>
    </recommendedName>
</protein>
<dbReference type="Pfam" id="PF21814">
    <property type="entry name" value="DUF6883"/>
    <property type="match status" value="1"/>
</dbReference>
<name>A0A2W4WAT1_9CYAN</name>
<dbReference type="EMBL" id="QBMN01000094">
    <property type="protein sequence ID" value="PZO39009.1"/>
    <property type="molecule type" value="Genomic_DNA"/>
</dbReference>
<gene>
    <name evidence="2" type="ORF">DCF17_13790</name>
</gene>
<sequence length="116" mass="13094">MKLRDVVSRLAIDPRKLIDYALDPESLKGADKALVFRQHLGFTKETFQPLLAQIEAQALDAEAIPGVEDQHGCRYQVDLSIIGLKPGQQETVRTGWIVKPGEDIARLVTLYVRRRK</sequence>
<proteinExistence type="predicted"/>
<evidence type="ECO:0000313" key="3">
    <source>
        <dbReference type="Proteomes" id="UP000249081"/>
    </source>
</evidence>
<accession>A0A2W4WAT1</accession>
<feature type="domain" description="DUF6883" evidence="1">
    <location>
        <begin position="2"/>
        <end position="113"/>
    </location>
</feature>
<reference evidence="3" key="1">
    <citation type="submission" date="2018-04" db="EMBL/GenBank/DDBJ databases">
        <authorList>
            <person name="Cornet L."/>
        </authorList>
    </citation>
    <scope>NUCLEOTIDE SEQUENCE [LARGE SCALE GENOMIC DNA]</scope>
</reference>
<reference evidence="2 3" key="2">
    <citation type="submission" date="2018-06" db="EMBL/GenBank/DDBJ databases">
        <title>Metagenomic assembly of (sub)arctic Cyanobacteria and their associated microbiome from non-axenic cultures.</title>
        <authorList>
            <person name="Baurain D."/>
        </authorList>
    </citation>
    <scope>NUCLEOTIDE SEQUENCE [LARGE SCALE GENOMIC DNA]</scope>
    <source>
        <strain evidence="2">ULC041bin1</strain>
    </source>
</reference>
<evidence type="ECO:0000313" key="2">
    <source>
        <dbReference type="EMBL" id="PZO39009.1"/>
    </source>
</evidence>
<dbReference type="Proteomes" id="UP000249081">
    <property type="component" value="Unassembled WGS sequence"/>
</dbReference>
<dbReference type="InterPro" id="IPR049250">
    <property type="entry name" value="DUF6883"/>
</dbReference>